<reference evidence="1" key="1">
    <citation type="submission" date="2013-08" db="EMBL/GenBank/DDBJ databases">
        <authorList>
            <person name="Mendez C."/>
            <person name="Richter M."/>
            <person name="Ferrer M."/>
            <person name="Sanchez J."/>
        </authorList>
    </citation>
    <scope>NUCLEOTIDE SEQUENCE</scope>
</reference>
<proteinExistence type="predicted"/>
<organism evidence="1">
    <name type="scientific">mine drainage metagenome</name>
    <dbReference type="NCBI Taxonomy" id="410659"/>
    <lineage>
        <taxon>unclassified sequences</taxon>
        <taxon>metagenomes</taxon>
        <taxon>ecological metagenomes</taxon>
    </lineage>
</organism>
<accession>T0YYZ2</accession>
<comment type="caution">
    <text evidence="1">The sequence shown here is derived from an EMBL/GenBank/DDBJ whole genome shotgun (WGS) entry which is preliminary data.</text>
</comment>
<protein>
    <submittedName>
        <fullName evidence="1">Phosphoglycerate mutase domain protein</fullName>
        <ecNumber evidence="1">3.1.3.13</ecNumber>
    </submittedName>
</protein>
<dbReference type="GO" id="GO:0016787">
    <property type="term" value="F:hydrolase activity"/>
    <property type="evidence" value="ECO:0007669"/>
    <property type="project" value="UniProtKB-KW"/>
</dbReference>
<dbReference type="EMBL" id="AUZZ01007831">
    <property type="protein sequence ID" value="EQD40891.1"/>
    <property type="molecule type" value="Genomic_DNA"/>
</dbReference>
<dbReference type="InterPro" id="IPR013078">
    <property type="entry name" value="His_Pase_superF_clade-1"/>
</dbReference>
<dbReference type="SUPFAM" id="SSF53254">
    <property type="entry name" value="Phosphoglycerate mutase-like"/>
    <property type="match status" value="1"/>
</dbReference>
<name>T0YYZ2_9ZZZZ</name>
<gene>
    <name evidence="1" type="ORF">B2A_10883</name>
</gene>
<dbReference type="Pfam" id="PF00300">
    <property type="entry name" value="His_Phos_1"/>
    <property type="match status" value="1"/>
</dbReference>
<reference evidence="1" key="2">
    <citation type="journal article" date="2014" name="ISME J.">
        <title>Microbial stratification in low pH oxic and suboxic macroscopic growths along an acid mine drainage.</title>
        <authorList>
            <person name="Mendez-Garcia C."/>
            <person name="Mesa V."/>
            <person name="Sprenger R.R."/>
            <person name="Richter M."/>
            <person name="Diez M.S."/>
            <person name="Solano J."/>
            <person name="Bargiela R."/>
            <person name="Golyshina O.V."/>
            <person name="Manteca A."/>
            <person name="Ramos J.L."/>
            <person name="Gallego J.R."/>
            <person name="Llorente I."/>
            <person name="Martins Dos Santos V.A."/>
            <person name="Jensen O.N."/>
            <person name="Pelaez A.I."/>
            <person name="Sanchez J."/>
            <person name="Ferrer M."/>
        </authorList>
    </citation>
    <scope>NUCLEOTIDE SEQUENCE</scope>
</reference>
<dbReference type="AlphaFoldDB" id="T0YYZ2"/>
<evidence type="ECO:0000313" key="1">
    <source>
        <dbReference type="EMBL" id="EQD40891.1"/>
    </source>
</evidence>
<dbReference type="Gene3D" id="3.40.50.1240">
    <property type="entry name" value="Phosphoglycerate mutase-like"/>
    <property type="match status" value="1"/>
</dbReference>
<keyword evidence="1" id="KW-0378">Hydrolase</keyword>
<dbReference type="EC" id="3.1.3.13" evidence="1"/>
<dbReference type="InterPro" id="IPR029033">
    <property type="entry name" value="His_PPase_superfam"/>
</dbReference>
<sequence length="180" mass="20320">MYVIRHGKTERSWDTLGYSDLSRLISLEDDPPPDMDYLRNNLDEKALMGLGARKIYASPLNRAMSTAKYISSITGAEVIADPGLMEIQFDSLPRGVYNGGKEEIRKFLVEGSIRHTRTIDLERYEDGAMLLTHGFFMRHIYAVAFGADIRSLTRNALFTEYLSGFETETGSRISLLRTGI</sequence>